<evidence type="ECO:0000313" key="2">
    <source>
        <dbReference type="EMBL" id="BBH51940.1"/>
    </source>
</evidence>
<sequence length="69" mass="7697">MLQAYYVALLEASIGACILLNSFVIIKNLKKIIGIHNSIFLGIFLTIISIFILSLSQKIYTICSALFLF</sequence>
<proteinExistence type="predicted"/>
<feature type="transmembrane region" description="Helical" evidence="1">
    <location>
        <begin position="38"/>
        <end position="56"/>
    </location>
</feature>
<keyword evidence="1" id="KW-1133">Transmembrane helix</keyword>
<dbReference type="KEGG" id="sbf:JCM31447_03690"/>
<gene>
    <name evidence="2" type="ORF">JCM31447_03690</name>
</gene>
<protein>
    <submittedName>
        <fullName evidence="2">Uncharacterized protein</fullName>
    </submittedName>
</protein>
<keyword evidence="3" id="KW-1185">Reference proteome</keyword>
<name>A0A4P2VJY6_FLUSA</name>
<evidence type="ECO:0000313" key="3">
    <source>
        <dbReference type="Proteomes" id="UP000291236"/>
    </source>
</evidence>
<reference evidence="2 3" key="1">
    <citation type="submission" date="2018-12" db="EMBL/GenBank/DDBJ databases">
        <title>Rubrispira sanarue gen. nov., sp., nov., a member of the order Silvanigrellales, isolated from a brackish lake in Hamamatsu Japan.</title>
        <authorList>
            <person name="Maejima Y."/>
            <person name="Iino T."/>
            <person name="Muraguchi Y."/>
            <person name="Fukuda K."/>
            <person name="Nojiri H."/>
            <person name="Ohkuma M."/>
            <person name="Moriuchi R."/>
            <person name="Dohra H."/>
            <person name="Kimbara K."/>
            <person name="Shintani M."/>
        </authorList>
    </citation>
    <scope>NUCLEOTIDE SEQUENCE [LARGE SCALE GENOMIC DNA]</scope>
    <source>
        <strain evidence="2 3">RF1110005</strain>
    </source>
</reference>
<organism evidence="2 3">
    <name type="scientific">Fluviispira sanaruensis</name>
    <dbReference type="NCBI Taxonomy" id="2493639"/>
    <lineage>
        <taxon>Bacteria</taxon>
        <taxon>Pseudomonadati</taxon>
        <taxon>Bdellovibrionota</taxon>
        <taxon>Oligoflexia</taxon>
        <taxon>Silvanigrellales</taxon>
        <taxon>Silvanigrellaceae</taxon>
        <taxon>Fluviispira</taxon>
    </lineage>
</organism>
<evidence type="ECO:0000256" key="1">
    <source>
        <dbReference type="SAM" id="Phobius"/>
    </source>
</evidence>
<keyword evidence="1" id="KW-0812">Transmembrane</keyword>
<dbReference type="AlphaFoldDB" id="A0A4P2VJY6"/>
<feature type="transmembrane region" description="Helical" evidence="1">
    <location>
        <begin position="6"/>
        <end position="26"/>
    </location>
</feature>
<dbReference type="Proteomes" id="UP000291236">
    <property type="component" value="Chromosome"/>
</dbReference>
<dbReference type="EMBL" id="AP019368">
    <property type="protein sequence ID" value="BBH51940.1"/>
    <property type="molecule type" value="Genomic_DNA"/>
</dbReference>
<accession>A0A4P2VJY6</accession>
<keyword evidence="1" id="KW-0472">Membrane</keyword>